<protein>
    <recommendedName>
        <fullName evidence="2">NAD-dependent epimerase/dehydratase domain-containing protein</fullName>
    </recommendedName>
</protein>
<proteinExistence type="inferred from homology"/>
<evidence type="ECO:0000313" key="4">
    <source>
        <dbReference type="Proteomes" id="UP000231034"/>
    </source>
</evidence>
<organism evidence="3 4">
    <name type="scientific">Candidatus Nealsonbacteria bacterium CG_4_9_14_3_um_filter_37_13</name>
    <dbReference type="NCBI Taxonomy" id="1974695"/>
    <lineage>
        <taxon>Bacteria</taxon>
        <taxon>Candidatus Nealsoniibacteriota</taxon>
    </lineage>
</organism>
<dbReference type="SUPFAM" id="SSF51735">
    <property type="entry name" value="NAD(P)-binding Rossmann-fold domains"/>
    <property type="match status" value="1"/>
</dbReference>
<comment type="caution">
    <text evidence="3">The sequence shown here is derived from an EMBL/GenBank/DDBJ whole genome shotgun (WGS) entry which is preliminary data.</text>
</comment>
<accession>A0A2M7Z5K6</accession>
<evidence type="ECO:0000313" key="3">
    <source>
        <dbReference type="EMBL" id="PJA84786.1"/>
    </source>
</evidence>
<dbReference type="EMBL" id="PFVR01000017">
    <property type="protein sequence ID" value="PJA84786.1"/>
    <property type="molecule type" value="Genomic_DNA"/>
</dbReference>
<name>A0A2M7Z5K6_9BACT</name>
<reference evidence="4" key="1">
    <citation type="submission" date="2017-09" db="EMBL/GenBank/DDBJ databases">
        <title>Depth-based differentiation of microbial function through sediment-hosted aquifers and enrichment of novel symbionts in the deep terrestrial subsurface.</title>
        <authorList>
            <person name="Probst A.J."/>
            <person name="Ladd B."/>
            <person name="Jarett J.K."/>
            <person name="Geller-Mcgrath D.E."/>
            <person name="Sieber C.M.K."/>
            <person name="Emerson J.B."/>
            <person name="Anantharaman K."/>
            <person name="Thomas B.C."/>
            <person name="Malmstrom R."/>
            <person name="Stieglmeier M."/>
            <person name="Klingl A."/>
            <person name="Woyke T."/>
            <person name="Ryan C.M."/>
            <person name="Banfield J.F."/>
        </authorList>
    </citation>
    <scope>NUCLEOTIDE SEQUENCE [LARGE SCALE GENOMIC DNA]</scope>
</reference>
<dbReference type="PANTHER" id="PTHR43000">
    <property type="entry name" value="DTDP-D-GLUCOSE 4,6-DEHYDRATASE-RELATED"/>
    <property type="match status" value="1"/>
</dbReference>
<dbReference type="InterPro" id="IPR001509">
    <property type="entry name" value="Epimerase_deHydtase"/>
</dbReference>
<comment type="similarity">
    <text evidence="1">Belongs to the NAD(P)-dependent epimerase/dehydratase family.</text>
</comment>
<dbReference type="AlphaFoldDB" id="A0A2M7Z5K6"/>
<sequence>MKNIFITGASGFVGKHLIDNLTKNQSFFVHTFLQTKNPKKHPSVHEISYGDIKNFEFLRKAFLKGPIDTIIHLAAVIKSPKKEDYFTVNVKGTENLVRLAETFGVKRIIFLSTDFVLYNIAHPYKESKLQCEEIISRSNLDFIIFRPAPIYGSGDTKNFATLISFIKKWPLLPVIKCKMEPVYVGDVTKMILAAIEYPYNCRKIYNVPGGSFNEFSEIVTTISRILKLKRLIVPIPKKIFLPLLKIYERIIPYPLVNSYQVEKWLQNKPLDVSDTKKDFDYHPLTFEEGMNLILKKP</sequence>
<evidence type="ECO:0000259" key="2">
    <source>
        <dbReference type="Pfam" id="PF01370"/>
    </source>
</evidence>
<dbReference type="Gene3D" id="3.40.50.720">
    <property type="entry name" value="NAD(P)-binding Rossmann-like Domain"/>
    <property type="match status" value="1"/>
</dbReference>
<feature type="domain" description="NAD-dependent epimerase/dehydratase" evidence="2">
    <location>
        <begin position="4"/>
        <end position="207"/>
    </location>
</feature>
<dbReference type="Proteomes" id="UP000231034">
    <property type="component" value="Unassembled WGS sequence"/>
</dbReference>
<dbReference type="Pfam" id="PF01370">
    <property type="entry name" value="Epimerase"/>
    <property type="match status" value="1"/>
</dbReference>
<evidence type="ECO:0000256" key="1">
    <source>
        <dbReference type="ARBA" id="ARBA00007637"/>
    </source>
</evidence>
<dbReference type="InterPro" id="IPR036291">
    <property type="entry name" value="NAD(P)-bd_dom_sf"/>
</dbReference>
<gene>
    <name evidence="3" type="ORF">CO145_00585</name>
</gene>